<dbReference type="Gene3D" id="1.20.1250.20">
    <property type="entry name" value="MFS general substrate transporter like domains"/>
    <property type="match status" value="1"/>
</dbReference>
<evidence type="ECO:0000313" key="9">
    <source>
        <dbReference type="EMBL" id="CAB4863143.1"/>
    </source>
</evidence>
<gene>
    <name evidence="8" type="ORF">UFOPK2625_00183</name>
    <name evidence="9" type="ORF">UFOPK3425_00257</name>
    <name evidence="10" type="ORF">UFOPK4092_00293</name>
</gene>
<evidence type="ECO:0000256" key="5">
    <source>
        <dbReference type="ARBA" id="ARBA00023136"/>
    </source>
</evidence>
<feature type="transmembrane region" description="Helical" evidence="6">
    <location>
        <begin position="346"/>
        <end position="370"/>
    </location>
</feature>
<accession>A0A6J6P7I9</accession>
<reference evidence="8" key="1">
    <citation type="submission" date="2020-05" db="EMBL/GenBank/DDBJ databases">
        <authorList>
            <person name="Chiriac C."/>
            <person name="Salcher M."/>
            <person name="Ghai R."/>
            <person name="Kavagutti S V."/>
        </authorList>
    </citation>
    <scope>NUCLEOTIDE SEQUENCE</scope>
</reference>
<dbReference type="PANTHER" id="PTHR23513:SF11">
    <property type="entry name" value="STAPHYLOFERRIN A TRANSPORTER"/>
    <property type="match status" value="1"/>
</dbReference>
<dbReference type="InterPro" id="IPR020846">
    <property type="entry name" value="MFS_dom"/>
</dbReference>
<feature type="transmembrane region" description="Helical" evidence="6">
    <location>
        <begin position="311"/>
        <end position="334"/>
    </location>
</feature>
<evidence type="ECO:0000256" key="2">
    <source>
        <dbReference type="ARBA" id="ARBA00022475"/>
    </source>
</evidence>
<feature type="transmembrane region" description="Helical" evidence="6">
    <location>
        <begin position="257"/>
        <end position="277"/>
    </location>
</feature>
<dbReference type="InterPro" id="IPR036259">
    <property type="entry name" value="MFS_trans_sf"/>
</dbReference>
<dbReference type="SUPFAM" id="SSF103473">
    <property type="entry name" value="MFS general substrate transporter"/>
    <property type="match status" value="1"/>
</dbReference>
<keyword evidence="3 6" id="KW-0812">Transmembrane</keyword>
<dbReference type="AlphaFoldDB" id="A0A6J6P7I9"/>
<organism evidence="8">
    <name type="scientific">freshwater metagenome</name>
    <dbReference type="NCBI Taxonomy" id="449393"/>
    <lineage>
        <taxon>unclassified sequences</taxon>
        <taxon>metagenomes</taxon>
        <taxon>ecological metagenomes</taxon>
    </lineage>
</organism>
<dbReference type="EMBL" id="CAFBLV010000030">
    <property type="protein sequence ID" value="CAB4863143.1"/>
    <property type="molecule type" value="Genomic_DNA"/>
</dbReference>
<comment type="subcellular location">
    <subcellularLocation>
        <location evidence="1">Cell membrane</location>
        <topology evidence="1">Multi-pass membrane protein</topology>
    </subcellularLocation>
</comment>
<feature type="transmembrane region" description="Helical" evidence="6">
    <location>
        <begin position="286"/>
        <end position="305"/>
    </location>
</feature>
<dbReference type="PANTHER" id="PTHR23513">
    <property type="entry name" value="INTEGRAL MEMBRANE EFFLUX PROTEIN-RELATED"/>
    <property type="match status" value="1"/>
</dbReference>
<dbReference type="EMBL" id="CAFBPJ010000019">
    <property type="protein sequence ID" value="CAB5009189.1"/>
    <property type="molecule type" value="Genomic_DNA"/>
</dbReference>
<feature type="transmembrane region" description="Helical" evidence="6">
    <location>
        <begin position="107"/>
        <end position="125"/>
    </location>
</feature>
<dbReference type="InterPro" id="IPR011701">
    <property type="entry name" value="MFS"/>
</dbReference>
<feature type="transmembrane region" description="Helical" evidence="6">
    <location>
        <begin position="146"/>
        <end position="168"/>
    </location>
</feature>
<sequence>MMSISTRVLMTDRKFQKLFIARTISNIGNGIAPIALAFGILDLEGATPTSLSLVLAAQALPMVIVLPIGGVIADRLGRARVIAASDIAISLVVAVMGLLFITGTATIPLLVVLSIISGALNGLWYPAYPGLVPDVVDDEHLQPANAYISVASNAGLIVGSAVGGLLVALFGSGVAIMVDSASFLVAGFLVFTFRHASKPHTSGESMLGDLTHGWRLFISYKWVVAIVLSFSVAVMVIRGVEEVMGPVLANESYGGPAGWAFVLGSMSVGLLIGAVVASKIHASRPLLFGMIISFAFPLWVLSLAFTAPLLLVAIGALIWGIAIELFMVLWFTALQTHIPREALSRVSAYDAMGSLMFGPIGLALAGPLIAFVGLKTGFLLAAGIMVLALLGGLLSKSLRDLRAAPRNTDAILE</sequence>
<dbReference type="EMBL" id="CAEZXZ010000015">
    <property type="protein sequence ID" value="CAB4694767.1"/>
    <property type="molecule type" value="Genomic_DNA"/>
</dbReference>
<dbReference type="Pfam" id="PF07690">
    <property type="entry name" value="MFS_1"/>
    <property type="match status" value="1"/>
</dbReference>
<dbReference type="GO" id="GO:0022857">
    <property type="term" value="F:transmembrane transporter activity"/>
    <property type="evidence" value="ECO:0007669"/>
    <property type="project" value="InterPro"/>
</dbReference>
<dbReference type="CDD" id="cd06173">
    <property type="entry name" value="MFS_MefA_like"/>
    <property type="match status" value="1"/>
</dbReference>
<proteinExistence type="predicted"/>
<keyword evidence="5 6" id="KW-0472">Membrane</keyword>
<keyword evidence="2" id="KW-1003">Cell membrane</keyword>
<evidence type="ECO:0000256" key="1">
    <source>
        <dbReference type="ARBA" id="ARBA00004651"/>
    </source>
</evidence>
<feature type="transmembrane region" description="Helical" evidence="6">
    <location>
        <begin position="214"/>
        <end position="237"/>
    </location>
</feature>
<feature type="transmembrane region" description="Helical" evidence="6">
    <location>
        <begin position="53"/>
        <end position="74"/>
    </location>
</feature>
<dbReference type="PROSITE" id="PS50850">
    <property type="entry name" value="MFS"/>
    <property type="match status" value="1"/>
</dbReference>
<feature type="transmembrane region" description="Helical" evidence="6">
    <location>
        <begin position="376"/>
        <end position="394"/>
    </location>
</feature>
<protein>
    <submittedName>
        <fullName evidence="8">Unannotated protein</fullName>
    </submittedName>
</protein>
<feature type="domain" description="Major facilitator superfamily (MFS) profile" evidence="7">
    <location>
        <begin position="1"/>
        <end position="400"/>
    </location>
</feature>
<evidence type="ECO:0000259" key="7">
    <source>
        <dbReference type="PROSITE" id="PS50850"/>
    </source>
</evidence>
<evidence type="ECO:0000256" key="4">
    <source>
        <dbReference type="ARBA" id="ARBA00022989"/>
    </source>
</evidence>
<feature type="transmembrane region" description="Helical" evidence="6">
    <location>
        <begin position="174"/>
        <end position="193"/>
    </location>
</feature>
<keyword evidence="4 6" id="KW-1133">Transmembrane helix</keyword>
<name>A0A6J6P7I9_9ZZZZ</name>
<evidence type="ECO:0000256" key="6">
    <source>
        <dbReference type="SAM" id="Phobius"/>
    </source>
</evidence>
<feature type="transmembrane region" description="Helical" evidence="6">
    <location>
        <begin position="20"/>
        <end position="41"/>
    </location>
</feature>
<evidence type="ECO:0000256" key="3">
    <source>
        <dbReference type="ARBA" id="ARBA00022692"/>
    </source>
</evidence>
<evidence type="ECO:0000313" key="10">
    <source>
        <dbReference type="EMBL" id="CAB5009189.1"/>
    </source>
</evidence>
<dbReference type="PRINTS" id="PR01988">
    <property type="entry name" value="EXPORTERBACE"/>
</dbReference>
<dbReference type="GO" id="GO:0005886">
    <property type="term" value="C:plasma membrane"/>
    <property type="evidence" value="ECO:0007669"/>
    <property type="project" value="UniProtKB-SubCell"/>
</dbReference>
<evidence type="ECO:0000313" key="8">
    <source>
        <dbReference type="EMBL" id="CAB4694767.1"/>
    </source>
</evidence>
<feature type="transmembrane region" description="Helical" evidence="6">
    <location>
        <begin position="81"/>
        <end position="101"/>
    </location>
</feature>
<dbReference type="InterPro" id="IPR022324">
    <property type="entry name" value="Bacilysin_exporter_BacE_put"/>
</dbReference>